<reference evidence="1" key="1">
    <citation type="submission" date="2020-03" db="EMBL/GenBank/DDBJ databases">
        <authorList>
            <person name="Weist P."/>
        </authorList>
    </citation>
    <scope>NUCLEOTIDE SEQUENCE</scope>
</reference>
<dbReference type="EMBL" id="CADEAL010003846">
    <property type="protein sequence ID" value="CAB1445975.1"/>
    <property type="molecule type" value="Genomic_DNA"/>
</dbReference>
<gene>
    <name evidence="1" type="ORF">PLEPLA_LOCUS33719</name>
</gene>
<accession>A0A9N7VAN5</accession>
<name>A0A9N7VAN5_PLEPL</name>
<dbReference type="AlphaFoldDB" id="A0A9N7VAN5"/>
<dbReference type="Proteomes" id="UP001153269">
    <property type="component" value="Unassembled WGS sequence"/>
</dbReference>
<evidence type="ECO:0000313" key="1">
    <source>
        <dbReference type="EMBL" id="CAB1445975.1"/>
    </source>
</evidence>
<evidence type="ECO:0000313" key="2">
    <source>
        <dbReference type="Proteomes" id="UP001153269"/>
    </source>
</evidence>
<comment type="caution">
    <text evidence="1">The sequence shown here is derived from an EMBL/GenBank/DDBJ whole genome shotgun (WGS) entry which is preliminary data.</text>
</comment>
<proteinExistence type="predicted"/>
<sequence length="117" mass="12992">MWPSELLLSSNLPSSPRRFNGHSMDSLRFSAWRGAFKKEDSGFDESAGVVGGWLMRQTIGLRILEYWICVEREILPRSSFDSNESPVRPAISPVSIEPPPLTQCQLGIGSCPVTLRG</sequence>
<protein>
    <submittedName>
        <fullName evidence="1">Uncharacterized protein</fullName>
    </submittedName>
</protein>
<organism evidence="1 2">
    <name type="scientific">Pleuronectes platessa</name>
    <name type="common">European plaice</name>
    <dbReference type="NCBI Taxonomy" id="8262"/>
    <lineage>
        <taxon>Eukaryota</taxon>
        <taxon>Metazoa</taxon>
        <taxon>Chordata</taxon>
        <taxon>Craniata</taxon>
        <taxon>Vertebrata</taxon>
        <taxon>Euteleostomi</taxon>
        <taxon>Actinopterygii</taxon>
        <taxon>Neopterygii</taxon>
        <taxon>Teleostei</taxon>
        <taxon>Neoteleostei</taxon>
        <taxon>Acanthomorphata</taxon>
        <taxon>Carangaria</taxon>
        <taxon>Pleuronectiformes</taxon>
        <taxon>Pleuronectoidei</taxon>
        <taxon>Pleuronectidae</taxon>
        <taxon>Pleuronectes</taxon>
    </lineage>
</organism>
<keyword evidence="2" id="KW-1185">Reference proteome</keyword>